<reference evidence="2" key="1">
    <citation type="submission" date="2019-11" db="EMBL/GenBank/DDBJ databases">
        <authorList>
            <person name="Feng L."/>
        </authorList>
    </citation>
    <scope>NUCLEOTIDE SEQUENCE</scope>
    <source>
        <strain evidence="2">AundefinedLFYP135</strain>
    </source>
</reference>
<protein>
    <submittedName>
        <fullName evidence="2">Uncharacterized protein</fullName>
    </submittedName>
</protein>
<feature type="region of interest" description="Disordered" evidence="1">
    <location>
        <begin position="1"/>
        <end position="31"/>
    </location>
</feature>
<evidence type="ECO:0000256" key="1">
    <source>
        <dbReference type="SAM" id="MobiDB-lite"/>
    </source>
</evidence>
<dbReference type="EMBL" id="CACRSL010000003">
    <property type="protein sequence ID" value="VYS94497.1"/>
    <property type="molecule type" value="Genomic_DNA"/>
</dbReference>
<dbReference type="AlphaFoldDB" id="A0A6N2SLZ4"/>
<accession>A0A6N2SLZ4</accession>
<proteinExistence type="predicted"/>
<organism evidence="2">
    <name type="scientific">uncultured Anaerotruncus sp</name>
    <dbReference type="NCBI Taxonomy" id="905011"/>
    <lineage>
        <taxon>Bacteria</taxon>
        <taxon>Bacillati</taxon>
        <taxon>Bacillota</taxon>
        <taxon>Clostridia</taxon>
        <taxon>Eubacteriales</taxon>
        <taxon>Oscillospiraceae</taxon>
        <taxon>Anaerotruncus</taxon>
        <taxon>environmental samples</taxon>
    </lineage>
</organism>
<name>A0A6N2SLZ4_9FIRM</name>
<evidence type="ECO:0000313" key="2">
    <source>
        <dbReference type="EMBL" id="VYS94497.1"/>
    </source>
</evidence>
<gene>
    <name evidence="2" type="ORF">AULFYP135_01019</name>
</gene>
<sequence>MPAPCTPGTSFYADKRKQNPPGRPRSPLSVRHNGNARKIFSRCACTPEAHPHLERKIFPLMRMPSRRCKEPIFLGSCPKQRGVLRGHSQQVGRSGFSCAACSSAPLKCAFRQGFLSHKNPCASVWARAHISPPQDGILNKGRCRAGRLHNRRPWGQELPPPPIFFRG</sequence>